<accession>A0AAV4ZJQ3</accession>
<name>A0AAV4ZJQ3_9HYPH</name>
<keyword evidence="2" id="KW-1185">Reference proteome</keyword>
<evidence type="ECO:0008006" key="3">
    <source>
        <dbReference type="Google" id="ProtNLM"/>
    </source>
</evidence>
<comment type="caution">
    <text evidence="1">The sequence shown here is derived from an EMBL/GenBank/DDBJ whole genome shotgun (WGS) entry which is preliminary data.</text>
</comment>
<evidence type="ECO:0000313" key="1">
    <source>
        <dbReference type="EMBL" id="GJD88139.1"/>
    </source>
</evidence>
<proteinExistence type="predicted"/>
<gene>
    <name evidence="1" type="ORF">BHAOGJBA_1652</name>
</gene>
<protein>
    <recommendedName>
        <fullName evidence="3">IrrE N-terminal-like domain-containing protein</fullName>
    </recommendedName>
</protein>
<sequence length="106" mass="11352">MFVTLAHELGHIFCGHMGGCEAGSSKVESGWPSRKGLGNDEREVEGEAVAYLVSARAGLKPASAEYLRAYALSADLTRIDMNVVVRAAARIERLAGMSHGMVRFAD</sequence>
<dbReference type="Proteomes" id="UP001055247">
    <property type="component" value="Unassembled WGS sequence"/>
</dbReference>
<evidence type="ECO:0000313" key="2">
    <source>
        <dbReference type="Proteomes" id="UP001055247"/>
    </source>
</evidence>
<dbReference type="AlphaFoldDB" id="A0AAV4ZJQ3"/>
<dbReference type="EMBL" id="BPQO01000005">
    <property type="protein sequence ID" value="GJD88139.1"/>
    <property type="molecule type" value="Genomic_DNA"/>
</dbReference>
<reference evidence="1" key="2">
    <citation type="submission" date="2021-08" db="EMBL/GenBank/DDBJ databases">
        <authorList>
            <person name="Tani A."/>
            <person name="Ola A."/>
            <person name="Ogura Y."/>
            <person name="Katsura K."/>
            <person name="Hayashi T."/>
        </authorList>
    </citation>
    <scope>NUCLEOTIDE SEQUENCE</scope>
    <source>
        <strain evidence="1">DSM 16372</strain>
    </source>
</reference>
<reference evidence="1" key="1">
    <citation type="journal article" date="2016" name="Front. Microbiol.">
        <title>Genome Sequence of the Piezophilic, Mesophilic Sulfate-Reducing Bacterium Desulfovibrio indicus J2T.</title>
        <authorList>
            <person name="Cao J."/>
            <person name="Maignien L."/>
            <person name="Shao Z."/>
            <person name="Alain K."/>
            <person name="Jebbar M."/>
        </authorList>
    </citation>
    <scope>NUCLEOTIDE SEQUENCE</scope>
    <source>
        <strain evidence="1">DSM 16372</strain>
    </source>
</reference>
<organism evidence="1 2">
    <name type="scientific">Methylobacterium hispanicum</name>
    <dbReference type="NCBI Taxonomy" id="270350"/>
    <lineage>
        <taxon>Bacteria</taxon>
        <taxon>Pseudomonadati</taxon>
        <taxon>Pseudomonadota</taxon>
        <taxon>Alphaproteobacteria</taxon>
        <taxon>Hyphomicrobiales</taxon>
        <taxon>Methylobacteriaceae</taxon>
        <taxon>Methylobacterium</taxon>
    </lineage>
</organism>